<keyword evidence="3" id="KW-0067">ATP-binding</keyword>
<comment type="caution">
    <text evidence="4">The sequence shown here is derived from an EMBL/GenBank/DDBJ whole genome shotgun (WGS) entry which is preliminary data.</text>
</comment>
<dbReference type="InterPro" id="IPR029047">
    <property type="entry name" value="HSP70_peptide-bd_sf"/>
</dbReference>
<dbReference type="InterPro" id="IPR013126">
    <property type="entry name" value="Hsp_70_fam"/>
</dbReference>
<proteinExistence type="inferred from homology"/>
<sequence>MAYYAGIDLGTTNSAIATWDGSALKLWKSPEQNDVTPSAIYFDRRGRYVGKRAYDLVPQDRSKSATLFKRLMGTTTPINISGQDSVTPEWCSAEILKTLFAYLPEEVRSQVQGTVITVPAAFNQMQKDATLQAAEMAGIGAVTLMQEPVAAVMSVMRARSSNGTFIIYDLGGGTLDVAIAEGLNGRVSLQAHGGIEMCGGRDWDRAIVANIVRPWLERTFDLPEDAPTNPAYRKLFAKLDMASEKAKIELSSRGEAVILLSEVEIGLQDQNGAEIYLDIPLGKEQLDQLIEDKLKDSIESVRETMSKAHLSSQDVDRVVFVGGPTQYKTVRDKVAFELGLPGALDVNPMTAVAEGAAIFAESVDWGSQRKGRKATRGSVSAGSALAISFNYIARTPDIKSKLVVKAQGTVAAGSEFQVDSLETGWSSGRQTLKDGASVELTLSRLGENEFKVFVFDPSGSPIALENDRITIARTAAAIDSIPASHSIGIASLEKAGGQPVMSWLVRAGDPLPKKGTMNFLAGEAIKAGSQNSLDFKIWEGEIASPVMDNRWVGSLRIPGSELEQGVIAKGAELICEYEVSDSGNVMLEVTVPSVGGSFKTGHNLYSRQESGIDYSAVGQQVHEEAERQLSRLDEIAEKIDDPQIDRAREKLDQALAASTDDGNPEQSKEAMDRVQDAKKLIAKIRDANLKTIRQMELDSVVEFFDNYVREHAKPSEETQFDNAVRSAKRAIDNNDSSFENYLSDLCGKNWDILWRQDSFVIQRFQWLSKSPHLFTDKAQFRQLVGIGQKAAEDDDMHKLREAVLLMDSIRIHIGGDDGMSEGANIIVA</sequence>
<dbReference type="PANTHER" id="PTHR19375">
    <property type="entry name" value="HEAT SHOCK PROTEIN 70KDA"/>
    <property type="match status" value="1"/>
</dbReference>
<dbReference type="InterPro" id="IPR018181">
    <property type="entry name" value="Heat_shock_70_CS"/>
</dbReference>
<evidence type="ECO:0000256" key="1">
    <source>
        <dbReference type="ARBA" id="ARBA00007381"/>
    </source>
</evidence>
<evidence type="ECO:0000313" key="5">
    <source>
        <dbReference type="Proteomes" id="UP001597033"/>
    </source>
</evidence>
<organism evidence="4 5">
    <name type="scientific">Pseudoxanthomonas kaohsiungensis</name>
    <dbReference type="NCBI Taxonomy" id="283923"/>
    <lineage>
        <taxon>Bacteria</taxon>
        <taxon>Pseudomonadati</taxon>
        <taxon>Pseudomonadota</taxon>
        <taxon>Gammaproteobacteria</taxon>
        <taxon>Lysobacterales</taxon>
        <taxon>Lysobacteraceae</taxon>
        <taxon>Pseudoxanthomonas</taxon>
    </lineage>
</organism>
<dbReference type="CDD" id="cd24029">
    <property type="entry name" value="ASKHA_NBD_HSP70_DnaK_HscA_HscC"/>
    <property type="match status" value="1"/>
</dbReference>
<comment type="similarity">
    <text evidence="1">Belongs to the heat shock protein 70 family.</text>
</comment>
<dbReference type="InterPro" id="IPR043129">
    <property type="entry name" value="ATPase_NBD"/>
</dbReference>
<dbReference type="Gene3D" id="3.90.640.10">
    <property type="entry name" value="Actin, Chain A, domain 4"/>
    <property type="match status" value="1"/>
</dbReference>
<dbReference type="Gene3D" id="3.30.420.40">
    <property type="match status" value="2"/>
</dbReference>
<dbReference type="PRINTS" id="PR00301">
    <property type="entry name" value="HEATSHOCK70"/>
</dbReference>
<name>A0ABW3LYD2_9GAMM</name>
<evidence type="ECO:0000256" key="2">
    <source>
        <dbReference type="ARBA" id="ARBA00022741"/>
    </source>
</evidence>
<dbReference type="Proteomes" id="UP001597033">
    <property type="component" value="Unassembled WGS sequence"/>
</dbReference>
<evidence type="ECO:0000313" key="4">
    <source>
        <dbReference type="EMBL" id="MFD1043485.1"/>
    </source>
</evidence>
<dbReference type="RefSeq" id="WP_162378061.1">
    <property type="nucleotide sequence ID" value="NZ_JBHTKN010000011.1"/>
</dbReference>
<reference evidence="5" key="1">
    <citation type="journal article" date="2019" name="Int. J. Syst. Evol. Microbiol.">
        <title>The Global Catalogue of Microorganisms (GCM) 10K type strain sequencing project: providing services to taxonomists for standard genome sequencing and annotation.</title>
        <authorList>
            <consortium name="The Broad Institute Genomics Platform"/>
            <consortium name="The Broad Institute Genome Sequencing Center for Infectious Disease"/>
            <person name="Wu L."/>
            <person name="Ma J."/>
        </authorList>
    </citation>
    <scope>NUCLEOTIDE SEQUENCE [LARGE SCALE GENOMIC DNA]</scope>
    <source>
        <strain evidence="5">CCUG 55854</strain>
    </source>
</reference>
<dbReference type="SUPFAM" id="SSF53067">
    <property type="entry name" value="Actin-like ATPase domain"/>
    <property type="match status" value="2"/>
</dbReference>
<accession>A0ABW3LYD2</accession>
<dbReference type="EMBL" id="JBHTKN010000011">
    <property type="protein sequence ID" value="MFD1043485.1"/>
    <property type="molecule type" value="Genomic_DNA"/>
</dbReference>
<protein>
    <submittedName>
        <fullName evidence="4">Hsp70 family protein</fullName>
    </submittedName>
</protein>
<keyword evidence="5" id="KW-1185">Reference proteome</keyword>
<keyword evidence="2" id="KW-0547">Nucleotide-binding</keyword>
<evidence type="ECO:0000256" key="3">
    <source>
        <dbReference type="ARBA" id="ARBA00022840"/>
    </source>
</evidence>
<dbReference type="Pfam" id="PF00012">
    <property type="entry name" value="HSP70"/>
    <property type="match status" value="1"/>
</dbReference>
<dbReference type="Gene3D" id="2.60.34.10">
    <property type="entry name" value="Substrate Binding Domain Of DNAk, Chain A, domain 1"/>
    <property type="match status" value="1"/>
</dbReference>
<dbReference type="PROSITE" id="PS00297">
    <property type="entry name" value="HSP70_1"/>
    <property type="match status" value="1"/>
</dbReference>
<gene>
    <name evidence="4" type="ORF">ACFQ2N_14120</name>
</gene>